<feature type="transmembrane region" description="Helical" evidence="6">
    <location>
        <begin position="298"/>
        <end position="317"/>
    </location>
</feature>
<feature type="transmembrane region" description="Helical" evidence="6">
    <location>
        <begin position="458"/>
        <end position="480"/>
    </location>
</feature>
<evidence type="ECO:0000313" key="7">
    <source>
        <dbReference type="EMBL" id="HIU27256.1"/>
    </source>
</evidence>
<dbReference type="Pfam" id="PF01943">
    <property type="entry name" value="Polysacc_synt"/>
    <property type="match status" value="1"/>
</dbReference>
<feature type="transmembrane region" description="Helical" evidence="6">
    <location>
        <begin position="186"/>
        <end position="209"/>
    </location>
</feature>
<feature type="transmembrane region" description="Helical" evidence="6">
    <location>
        <begin position="404"/>
        <end position="422"/>
    </location>
</feature>
<dbReference type="PANTHER" id="PTHR30250:SF21">
    <property type="entry name" value="LIPID II FLIPPASE MURJ"/>
    <property type="match status" value="1"/>
</dbReference>
<feature type="transmembrane region" description="Helical" evidence="6">
    <location>
        <begin position="47"/>
        <end position="69"/>
    </location>
</feature>
<reference evidence="7" key="2">
    <citation type="journal article" date="2021" name="PeerJ">
        <title>Extensive microbial diversity within the chicken gut microbiome revealed by metagenomics and culture.</title>
        <authorList>
            <person name="Gilroy R."/>
            <person name="Ravi A."/>
            <person name="Getino M."/>
            <person name="Pursley I."/>
            <person name="Horton D.L."/>
            <person name="Alikhan N.F."/>
            <person name="Baker D."/>
            <person name="Gharbi K."/>
            <person name="Hall N."/>
            <person name="Watson M."/>
            <person name="Adriaenssens E.M."/>
            <person name="Foster-Nyarko E."/>
            <person name="Jarju S."/>
            <person name="Secka A."/>
            <person name="Antonio M."/>
            <person name="Oren A."/>
            <person name="Chaudhuri R.R."/>
            <person name="La Ragione R."/>
            <person name="Hildebrand F."/>
            <person name="Pallen M.J."/>
        </authorList>
    </citation>
    <scope>NUCLEOTIDE SEQUENCE</scope>
    <source>
        <strain evidence="7">11300</strain>
    </source>
</reference>
<dbReference type="InterPro" id="IPR050833">
    <property type="entry name" value="Poly_Biosynth_Transport"/>
</dbReference>
<proteinExistence type="predicted"/>
<name>A0A9D1I2N8_9FIRM</name>
<dbReference type="EMBL" id="DVMO01000041">
    <property type="protein sequence ID" value="HIU27256.1"/>
    <property type="molecule type" value="Genomic_DNA"/>
</dbReference>
<accession>A0A9D1I2N8</accession>
<organism evidence="7 8">
    <name type="scientific">Candidatus Fimisoma avicola</name>
    <dbReference type="NCBI Taxonomy" id="2840826"/>
    <lineage>
        <taxon>Bacteria</taxon>
        <taxon>Bacillati</taxon>
        <taxon>Bacillota</taxon>
        <taxon>Clostridia</taxon>
        <taxon>Eubacteriales</taxon>
        <taxon>Candidatus Fimisoma</taxon>
    </lineage>
</organism>
<evidence type="ECO:0000256" key="5">
    <source>
        <dbReference type="ARBA" id="ARBA00023136"/>
    </source>
</evidence>
<evidence type="ECO:0000256" key="2">
    <source>
        <dbReference type="ARBA" id="ARBA00022475"/>
    </source>
</evidence>
<comment type="subcellular location">
    <subcellularLocation>
        <location evidence="1">Cell membrane</location>
        <topology evidence="1">Multi-pass membrane protein</topology>
    </subcellularLocation>
</comment>
<gene>
    <name evidence="7" type="ORF">IAD16_02595</name>
</gene>
<keyword evidence="2" id="KW-1003">Cell membrane</keyword>
<keyword evidence="4 6" id="KW-1133">Transmembrane helix</keyword>
<evidence type="ECO:0000256" key="6">
    <source>
        <dbReference type="SAM" id="Phobius"/>
    </source>
</evidence>
<evidence type="ECO:0000256" key="4">
    <source>
        <dbReference type="ARBA" id="ARBA00022989"/>
    </source>
</evidence>
<feature type="transmembrane region" description="Helical" evidence="6">
    <location>
        <begin position="161"/>
        <end position="180"/>
    </location>
</feature>
<sequence length="538" mass="57290">MSTSKILKGTTILGIAGILVKLLGAVFRIPLTALIGTEGMAYYGYAYPLYSLFLVIATAGIPVAISRMVSERAATGDYIGVQRVFAVSRWLLLSIGVAAFAICFFGAELIAEYISKDMGAVLPIRAIAPALIFVPVMSAYRGYFQGRQNMNPTAISQFVEQIFRVAVGLILASVLVSSGLEVAAAGATFGATVGSVAGLAVIMLIYALNKKAIQRRIQRSRISLGERRREKSKDLVKQILIIAIPITIGASILPLINFADSAIVTRRLLDGGFSTVEARELWGQLSGYCNTMIGLPQVLTQAVAVAMVPAIAAAYKLRNREEIGENINLGMRISMIIGMPCAVGMFVLAEPILLLLFSSQAASASSAAPTLMVMCVTVPLMALLQTTNGILQGVNRQALPMKNLAIGAVFKVAVTYALVAIPSLNIKGAAVGSIFVYAIALLLNLRDVKRCTKVKMDLMLIYVKPVIASLIMGVCAFAAYRLSWGITGSNTLSTAAGVFAGVIVYAVMILVTKAIIKEEISRLPKGGKLVKILDKFIK</sequence>
<dbReference type="PANTHER" id="PTHR30250">
    <property type="entry name" value="PST FAMILY PREDICTED COLANIC ACID TRANSPORTER"/>
    <property type="match status" value="1"/>
</dbReference>
<dbReference type="CDD" id="cd13124">
    <property type="entry name" value="MATE_SpoVB_like"/>
    <property type="match status" value="1"/>
</dbReference>
<protein>
    <submittedName>
        <fullName evidence="7">Polysaccharide biosynthesis protein</fullName>
    </submittedName>
</protein>
<dbReference type="PIRSF" id="PIRSF038958">
    <property type="entry name" value="PG_synth_SpoVB"/>
    <property type="match status" value="1"/>
</dbReference>
<evidence type="ECO:0000256" key="1">
    <source>
        <dbReference type="ARBA" id="ARBA00004651"/>
    </source>
</evidence>
<evidence type="ECO:0000313" key="8">
    <source>
        <dbReference type="Proteomes" id="UP000824091"/>
    </source>
</evidence>
<dbReference type="Proteomes" id="UP000824091">
    <property type="component" value="Unassembled WGS sequence"/>
</dbReference>
<feature type="transmembrane region" description="Helical" evidence="6">
    <location>
        <begin position="329"/>
        <end position="349"/>
    </location>
</feature>
<feature type="transmembrane region" description="Helical" evidence="6">
    <location>
        <begin position="12"/>
        <end position="35"/>
    </location>
</feature>
<feature type="transmembrane region" description="Helical" evidence="6">
    <location>
        <begin position="361"/>
        <end position="384"/>
    </location>
</feature>
<feature type="transmembrane region" description="Helical" evidence="6">
    <location>
        <begin position="492"/>
        <end position="516"/>
    </location>
</feature>
<keyword evidence="3 6" id="KW-0812">Transmembrane</keyword>
<dbReference type="InterPro" id="IPR002797">
    <property type="entry name" value="Polysacc_synth"/>
</dbReference>
<dbReference type="InterPro" id="IPR024923">
    <property type="entry name" value="PG_synth_SpoVB"/>
</dbReference>
<evidence type="ECO:0000256" key="3">
    <source>
        <dbReference type="ARBA" id="ARBA00022692"/>
    </source>
</evidence>
<comment type="caution">
    <text evidence="7">The sequence shown here is derived from an EMBL/GenBank/DDBJ whole genome shotgun (WGS) entry which is preliminary data.</text>
</comment>
<reference evidence="7" key="1">
    <citation type="submission" date="2020-10" db="EMBL/GenBank/DDBJ databases">
        <authorList>
            <person name="Gilroy R."/>
        </authorList>
    </citation>
    <scope>NUCLEOTIDE SEQUENCE</scope>
    <source>
        <strain evidence="7">11300</strain>
    </source>
</reference>
<feature type="transmembrane region" description="Helical" evidence="6">
    <location>
        <begin position="120"/>
        <end position="140"/>
    </location>
</feature>
<dbReference type="GO" id="GO:0005886">
    <property type="term" value="C:plasma membrane"/>
    <property type="evidence" value="ECO:0007669"/>
    <property type="project" value="UniProtKB-SubCell"/>
</dbReference>
<feature type="transmembrane region" description="Helical" evidence="6">
    <location>
        <begin position="428"/>
        <end position="446"/>
    </location>
</feature>
<feature type="transmembrane region" description="Helical" evidence="6">
    <location>
        <begin position="239"/>
        <end position="259"/>
    </location>
</feature>
<keyword evidence="5 6" id="KW-0472">Membrane</keyword>
<dbReference type="AlphaFoldDB" id="A0A9D1I2N8"/>
<feature type="transmembrane region" description="Helical" evidence="6">
    <location>
        <begin position="90"/>
        <end position="114"/>
    </location>
</feature>